<organism evidence="1">
    <name type="scientific">Salmonella enterica subsp. enterica serovar Heidelberg</name>
    <dbReference type="NCBI Taxonomy" id="611"/>
    <lineage>
        <taxon>Bacteria</taxon>
        <taxon>Pseudomonadati</taxon>
        <taxon>Pseudomonadota</taxon>
        <taxon>Gammaproteobacteria</taxon>
        <taxon>Enterobacterales</taxon>
        <taxon>Enterobacteriaceae</taxon>
        <taxon>Salmonella</taxon>
    </lineage>
</organism>
<evidence type="ECO:0000313" key="1">
    <source>
        <dbReference type="EMBL" id="AFG21468.1"/>
    </source>
</evidence>
<evidence type="ECO:0008006" key="2">
    <source>
        <dbReference type="Google" id="ProtNLM"/>
    </source>
</evidence>
<reference evidence="1" key="1">
    <citation type="submission" date="2011-11" db="EMBL/GenBank/DDBJ databases">
        <title>DNA Sequence Analysis of Plasmids from Multidrug Resistant Salmonella enterica Serotype Heidelberg Isolates.</title>
        <authorList>
            <person name="Han J."/>
            <person name="Lynne A.M."/>
            <person name="David D.E."/>
            <person name="Tang H."/>
            <person name="Foley S.L."/>
        </authorList>
    </citation>
    <scope>NUCLEOTIDE SEQUENCE</scope>
    <source>
        <strain evidence="1">696</strain>
        <plasmid evidence="1">pSH696_117</plasmid>
    </source>
</reference>
<dbReference type="AlphaFoldDB" id="H9TJV0"/>
<accession>H9TJV0</accession>
<dbReference type="InterPro" id="IPR025332">
    <property type="entry name" value="DUF4238"/>
</dbReference>
<protein>
    <recommendedName>
        <fullName evidence="2">DUF4238 domain-containing protein</fullName>
    </recommendedName>
</protein>
<geneLocation type="plasmid" evidence="1">
    <name>pSH696_117</name>
</geneLocation>
<dbReference type="Pfam" id="PF14022">
    <property type="entry name" value="DUF4238"/>
    <property type="match status" value="1"/>
</dbReference>
<keyword evidence="1" id="KW-0614">Plasmid</keyword>
<gene>
    <name evidence="1" type="ORF">pSH696_117_147</name>
</gene>
<proteinExistence type="predicted"/>
<sequence>MADPFNLQTDVVRQHTVPRFLLKHFSTPGKGKRQRLYAFDKAAGRAYATTPDDATVRNTFYNLDNHPDRLSLEPLLGIYEHHAAPVIAALLAHRDIRRLTDDERYRLAVFVAVQRARTFGELERISGMISVLTDKMEAIGSTYRKLKNQTIPLFHALCHVSLSAFPSTPVVSLSAWSIFIP</sequence>
<name>H9TJV0_SALET</name>
<dbReference type="EMBL" id="JN983047">
    <property type="protein sequence ID" value="AFG21468.1"/>
    <property type="molecule type" value="Genomic_DNA"/>
</dbReference>